<proteinExistence type="predicted"/>
<name>A0ABQ6IJE5_9MICO</name>
<organism evidence="1 2">
    <name type="scientific">Demequina litorisediminis</name>
    <dbReference type="NCBI Taxonomy" id="1849022"/>
    <lineage>
        <taxon>Bacteria</taxon>
        <taxon>Bacillati</taxon>
        <taxon>Actinomycetota</taxon>
        <taxon>Actinomycetes</taxon>
        <taxon>Micrococcales</taxon>
        <taxon>Demequinaceae</taxon>
        <taxon>Demequina</taxon>
    </lineage>
</organism>
<gene>
    <name evidence="1" type="ORF">GCM10025876_37250</name>
</gene>
<dbReference type="EMBL" id="BSUN01000001">
    <property type="protein sequence ID" value="GMA37521.1"/>
    <property type="molecule type" value="Genomic_DNA"/>
</dbReference>
<evidence type="ECO:0000313" key="1">
    <source>
        <dbReference type="EMBL" id="GMA37521.1"/>
    </source>
</evidence>
<dbReference type="Proteomes" id="UP001157125">
    <property type="component" value="Unassembled WGS sequence"/>
</dbReference>
<sequence>MLWGLTRCSRRSGPTPEERACLYVTRLDAVDEDVLRELVELGYAHHREMDASA</sequence>
<dbReference type="RefSeq" id="WP_348523704.1">
    <property type="nucleotide sequence ID" value="NZ_BSUN01000001.1"/>
</dbReference>
<protein>
    <submittedName>
        <fullName evidence="1">Uncharacterized protein</fullName>
    </submittedName>
</protein>
<evidence type="ECO:0000313" key="2">
    <source>
        <dbReference type="Proteomes" id="UP001157125"/>
    </source>
</evidence>
<accession>A0ABQ6IJE5</accession>
<comment type="caution">
    <text evidence="1">The sequence shown here is derived from an EMBL/GenBank/DDBJ whole genome shotgun (WGS) entry which is preliminary data.</text>
</comment>
<keyword evidence="2" id="KW-1185">Reference proteome</keyword>
<reference evidence="2" key="1">
    <citation type="journal article" date="2019" name="Int. J. Syst. Evol. Microbiol.">
        <title>The Global Catalogue of Microorganisms (GCM) 10K type strain sequencing project: providing services to taxonomists for standard genome sequencing and annotation.</title>
        <authorList>
            <consortium name="The Broad Institute Genomics Platform"/>
            <consortium name="The Broad Institute Genome Sequencing Center for Infectious Disease"/>
            <person name="Wu L."/>
            <person name="Ma J."/>
        </authorList>
    </citation>
    <scope>NUCLEOTIDE SEQUENCE [LARGE SCALE GENOMIC DNA]</scope>
    <source>
        <strain evidence="2">NBRC 112299</strain>
    </source>
</reference>